<protein>
    <submittedName>
        <fullName evidence="2">Uncharacterized protein LOC114348144</fullName>
    </submittedName>
</protein>
<reference evidence="2" key="1">
    <citation type="submission" date="2025-08" db="UniProtKB">
        <authorList>
            <consortium name="RefSeq"/>
        </authorList>
    </citation>
    <scope>IDENTIFICATION</scope>
    <source>
        <tissue evidence="2">Whole insect</tissue>
    </source>
</reference>
<sequence>MSGNGGGPGPPSVNLNNNNQMNNNDSQINVSSMDTVSSNFEKYDFDNKYQPADAGPYQVFLEHTDKNLGRLFPIRIGFYLQQVIEFRNDVIDIHSVGLKRVKVIFRTYKIANLLINHEILIKN</sequence>
<organism evidence="2">
    <name type="scientific">Diabrotica virgifera virgifera</name>
    <name type="common">western corn rootworm</name>
    <dbReference type="NCBI Taxonomy" id="50390"/>
    <lineage>
        <taxon>Eukaryota</taxon>
        <taxon>Metazoa</taxon>
        <taxon>Ecdysozoa</taxon>
        <taxon>Arthropoda</taxon>
        <taxon>Hexapoda</taxon>
        <taxon>Insecta</taxon>
        <taxon>Pterygota</taxon>
        <taxon>Neoptera</taxon>
        <taxon>Endopterygota</taxon>
        <taxon>Coleoptera</taxon>
        <taxon>Polyphaga</taxon>
        <taxon>Cucujiformia</taxon>
        <taxon>Chrysomeloidea</taxon>
        <taxon>Chrysomelidae</taxon>
        <taxon>Galerucinae</taxon>
        <taxon>Diabroticina</taxon>
        <taxon>Diabroticites</taxon>
        <taxon>Diabrotica</taxon>
    </lineage>
</organism>
<feature type="region of interest" description="Disordered" evidence="1">
    <location>
        <begin position="1"/>
        <end position="30"/>
    </location>
</feature>
<feature type="non-terminal residue" evidence="2">
    <location>
        <position position="123"/>
    </location>
</feature>
<accession>A0A6P7GXV2</accession>
<dbReference type="InParanoid" id="A0A6P7GXV2"/>
<dbReference type="AlphaFoldDB" id="A0A6P7GXV2"/>
<proteinExistence type="predicted"/>
<evidence type="ECO:0000313" key="2">
    <source>
        <dbReference type="RefSeq" id="XP_028154571.1"/>
    </source>
</evidence>
<dbReference type="RefSeq" id="XP_028154571.1">
    <property type="nucleotide sequence ID" value="XM_028298770.1"/>
</dbReference>
<gene>
    <name evidence="2" type="primary">LOC114348144</name>
</gene>
<name>A0A6P7GXV2_DIAVI</name>
<feature type="compositionally biased region" description="Low complexity" evidence="1">
    <location>
        <begin position="12"/>
        <end position="24"/>
    </location>
</feature>
<evidence type="ECO:0000256" key="1">
    <source>
        <dbReference type="SAM" id="MobiDB-lite"/>
    </source>
</evidence>